<proteinExistence type="inferred from homology"/>
<dbReference type="PANTHER" id="PTHR28626:SF3">
    <property type="entry name" value="SRR1-LIKE PROTEIN"/>
    <property type="match status" value="1"/>
</dbReference>
<dbReference type="InterPro" id="IPR040044">
    <property type="entry name" value="SRR1L"/>
</dbReference>
<dbReference type="GO" id="GO:0005737">
    <property type="term" value="C:cytoplasm"/>
    <property type="evidence" value="ECO:0007669"/>
    <property type="project" value="TreeGrafter"/>
</dbReference>
<evidence type="ECO:0000256" key="2">
    <source>
        <dbReference type="SAM" id="MobiDB-lite"/>
    </source>
</evidence>
<dbReference type="PANTHER" id="PTHR28626">
    <property type="entry name" value="SRR1-LIKE PROTEIN"/>
    <property type="match status" value="1"/>
</dbReference>
<keyword evidence="4" id="KW-1185">Reference proteome</keyword>
<dbReference type="WBParaSite" id="sdigi.contig15.g1469.t1">
    <property type="protein sequence ID" value="sdigi.contig15.g1469.t1"/>
    <property type="gene ID" value="sdigi.contig15.g1469"/>
</dbReference>
<sequence length="430" mass="48910">MGGEHRYATRNALDANDAPRQPLTPPGGKNLKAMRMRCGRYGKNRTKTYFCLKQREFCGEYVAEYEEFGCLVDKVSDEIGSTSSEDEQFTIVRRGRRKGWQPCEGGKDVVMVSCPPDQVSVEKIDAVMRNVCGNTELIKYSQRVIALLRKALSGRQISSIWGLGVGSFSRYYYPGCDQLAVLLELKHYFGCEVYFQEPCLTEVEKLWLRDHSIYLSETKDLLQCRVSGDAHDNMVLFYAPHCGHAIYNSVIYAHRRNLKRIIIIGNNLHSMDFAVRHSKKYNRSTLGGQECGLGKCNLKGLENSDFSELQALFLYSKMCTTLKFPALKSNFAAFNDTALHFLSENAPLTEIPETKPKYRLYRHEIFVVSSLLPLPNSGKSLSTTLVKYGGTHLNLVRTNGSVCGYEVCRKNQWKRIEALKDFKEVKDEYI</sequence>
<dbReference type="Proteomes" id="UP000887581">
    <property type="component" value="Unplaced"/>
</dbReference>
<evidence type="ECO:0000256" key="1">
    <source>
        <dbReference type="ARBA" id="ARBA00009856"/>
    </source>
</evidence>
<feature type="region of interest" description="Disordered" evidence="2">
    <location>
        <begin position="1"/>
        <end position="29"/>
    </location>
</feature>
<dbReference type="GO" id="GO:0005634">
    <property type="term" value="C:nucleus"/>
    <property type="evidence" value="ECO:0007669"/>
    <property type="project" value="TreeGrafter"/>
</dbReference>
<protein>
    <submittedName>
        <fullName evidence="5">SRR1-like domain-containing protein</fullName>
    </submittedName>
</protein>
<name>A0A915PMX7_9BILA</name>
<evidence type="ECO:0000313" key="5">
    <source>
        <dbReference type="WBParaSite" id="sdigi.contig15.g1469.t1"/>
    </source>
</evidence>
<evidence type="ECO:0000259" key="3">
    <source>
        <dbReference type="Pfam" id="PF07985"/>
    </source>
</evidence>
<dbReference type="AlphaFoldDB" id="A0A915PMX7"/>
<organism evidence="4 5">
    <name type="scientific">Setaria digitata</name>
    <dbReference type="NCBI Taxonomy" id="48799"/>
    <lineage>
        <taxon>Eukaryota</taxon>
        <taxon>Metazoa</taxon>
        <taxon>Ecdysozoa</taxon>
        <taxon>Nematoda</taxon>
        <taxon>Chromadorea</taxon>
        <taxon>Rhabditida</taxon>
        <taxon>Spirurina</taxon>
        <taxon>Spiruromorpha</taxon>
        <taxon>Filarioidea</taxon>
        <taxon>Setariidae</taxon>
        <taxon>Setaria</taxon>
    </lineage>
</organism>
<dbReference type="InterPro" id="IPR012942">
    <property type="entry name" value="SRR1-like"/>
</dbReference>
<reference evidence="5" key="1">
    <citation type="submission" date="2022-11" db="UniProtKB">
        <authorList>
            <consortium name="WormBaseParasite"/>
        </authorList>
    </citation>
    <scope>IDENTIFICATION</scope>
</reference>
<comment type="similarity">
    <text evidence="1">Belongs to the SRR1 family.</text>
</comment>
<accession>A0A915PMX7</accession>
<feature type="domain" description="SRR1-like" evidence="3">
    <location>
        <begin position="149"/>
        <end position="341"/>
    </location>
</feature>
<dbReference type="Pfam" id="PF07985">
    <property type="entry name" value="SRR1"/>
    <property type="match status" value="1"/>
</dbReference>
<evidence type="ECO:0000313" key="4">
    <source>
        <dbReference type="Proteomes" id="UP000887581"/>
    </source>
</evidence>